<dbReference type="EMBL" id="GBRH01165958">
    <property type="protein sequence ID" value="JAE31938.1"/>
    <property type="molecule type" value="Transcribed_RNA"/>
</dbReference>
<evidence type="ECO:0000313" key="1">
    <source>
        <dbReference type="EMBL" id="JAE31938.1"/>
    </source>
</evidence>
<reference evidence="1" key="1">
    <citation type="submission" date="2014-09" db="EMBL/GenBank/DDBJ databases">
        <authorList>
            <person name="Magalhaes I.L.F."/>
            <person name="Oliveira U."/>
            <person name="Santos F.R."/>
            <person name="Vidigal T.H.D.A."/>
            <person name="Brescovit A.D."/>
            <person name="Santos A.J."/>
        </authorList>
    </citation>
    <scope>NUCLEOTIDE SEQUENCE</scope>
    <source>
        <tissue evidence="1">Shoot tissue taken approximately 20 cm above the soil surface</tissue>
    </source>
</reference>
<organism evidence="1">
    <name type="scientific">Arundo donax</name>
    <name type="common">Giant reed</name>
    <name type="synonym">Donax arundinaceus</name>
    <dbReference type="NCBI Taxonomy" id="35708"/>
    <lineage>
        <taxon>Eukaryota</taxon>
        <taxon>Viridiplantae</taxon>
        <taxon>Streptophyta</taxon>
        <taxon>Embryophyta</taxon>
        <taxon>Tracheophyta</taxon>
        <taxon>Spermatophyta</taxon>
        <taxon>Magnoliopsida</taxon>
        <taxon>Liliopsida</taxon>
        <taxon>Poales</taxon>
        <taxon>Poaceae</taxon>
        <taxon>PACMAD clade</taxon>
        <taxon>Arundinoideae</taxon>
        <taxon>Arundineae</taxon>
        <taxon>Arundo</taxon>
    </lineage>
</organism>
<reference evidence="1" key="2">
    <citation type="journal article" date="2015" name="Data Brief">
        <title>Shoot transcriptome of the giant reed, Arundo donax.</title>
        <authorList>
            <person name="Barrero R.A."/>
            <person name="Guerrero F.D."/>
            <person name="Moolhuijzen P."/>
            <person name="Goolsby J.A."/>
            <person name="Tidwell J."/>
            <person name="Bellgard S.E."/>
            <person name="Bellgard M.I."/>
        </authorList>
    </citation>
    <scope>NUCLEOTIDE SEQUENCE</scope>
    <source>
        <tissue evidence="1">Shoot tissue taken approximately 20 cm above the soil surface</tissue>
    </source>
</reference>
<accession>A0A0A9HG99</accession>
<sequence>MAYWTSMQRYSFHMILIDSLEAMTNTKVSWAMSRIL</sequence>
<name>A0A0A9HG99_ARUDO</name>
<proteinExistence type="predicted"/>
<protein>
    <submittedName>
        <fullName evidence="1">Uncharacterized protein</fullName>
    </submittedName>
</protein>
<dbReference type="AlphaFoldDB" id="A0A0A9HG99"/>